<gene>
    <name evidence="1" type="ORF">S01H1_76316</name>
</gene>
<feature type="non-terminal residue" evidence="1">
    <location>
        <position position="126"/>
    </location>
</feature>
<evidence type="ECO:0008006" key="2">
    <source>
        <dbReference type="Google" id="ProtNLM"/>
    </source>
</evidence>
<comment type="caution">
    <text evidence="1">The sequence shown here is derived from an EMBL/GenBank/DDBJ whole genome shotgun (WGS) entry which is preliminary data.</text>
</comment>
<evidence type="ECO:0000313" key="1">
    <source>
        <dbReference type="EMBL" id="GAG53498.1"/>
    </source>
</evidence>
<protein>
    <recommendedName>
        <fullName evidence="2">Outer membrane protein beta-barrel domain-containing protein</fullName>
    </recommendedName>
</protein>
<organism evidence="1">
    <name type="scientific">marine sediment metagenome</name>
    <dbReference type="NCBI Taxonomy" id="412755"/>
    <lineage>
        <taxon>unclassified sequences</taxon>
        <taxon>metagenomes</taxon>
        <taxon>ecological metagenomes</taxon>
    </lineage>
</organism>
<accession>X0YZ49</accession>
<reference evidence="1" key="1">
    <citation type="journal article" date="2014" name="Front. Microbiol.">
        <title>High frequency of phylogenetically diverse reductive dehalogenase-homologous genes in deep subseafloor sedimentary metagenomes.</title>
        <authorList>
            <person name="Kawai M."/>
            <person name="Futagami T."/>
            <person name="Toyoda A."/>
            <person name="Takaki Y."/>
            <person name="Nishi S."/>
            <person name="Hori S."/>
            <person name="Arai W."/>
            <person name="Tsubouchi T."/>
            <person name="Morono Y."/>
            <person name="Uchiyama I."/>
            <person name="Ito T."/>
            <person name="Fujiyama A."/>
            <person name="Inagaki F."/>
            <person name="Takami H."/>
        </authorList>
    </citation>
    <scope>NUCLEOTIDE SEQUENCE</scope>
    <source>
        <strain evidence="1">Expedition CK06-06</strain>
    </source>
</reference>
<sequence length="126" mass="14570">MLGVKWDKRIETPDKGFMQGLDVALYETRLGEYYGELQGHLINERLDDRRNSTRQLNISINRSFHGEASDTLNFNVNRQRRDYYISATGDLESRKEKLQKISNLLNYNLLSWGALRIQSDVSSGSV</sequence>
<name>X0YZ49_9ZZZZ</name>
<proteinExistence type="predicted"/>
<dbReference type="AlphaFoldDB" id="X0YZ49"/>
<dbReference type="EMBL" id="BARS01051208">
    <property type="protein sequence ID" value="GAG53498.1"/>
    <property type="molecule type" value="Genomic_DNA"/>
</dbReference>